<feature type="domain" description="NB-ARC" evidence="3">
    <location>
        <begin position="61"/>
        <end position="208"/>
    </location>
</feature>
<dbReference type="Pfam" id="PF00931">
    <property type="entry name" value="NB-ARC"/>
    <property type="match status" value="1"/>
</dbReference>
<proteinExistence type="predicted"/>
<dbReference type="PANTHER" id="PTHR36766:SF35">
    <property type="entry name" value="DISEASE RESISTANCE PROTEIN RGA3"/>
    <property type="match status" value="1"/>
</dbReference>
<dbReference type="InterPro" id="IPR058922">
    <property type="entry name" value="WHD_DRP"/>
</dbReference>
<evidence type="ECO:0000259" key="4">
    <source>
        <dbReference type="Pfam" id="PF23559"/>
    </source>
</evidence>
<reference evidence="6" key="1">
    <citation type="journal article" date="2021" name="Nat. Commun.">
        <title>Genomic analyses provide insights into spinach domestication and the genetic basis of agronomic traits.</title>
        <authorList>
            <person name="Cai X."/>
            <person name="Sun X."/>
            <person name="Xu C."/>
            <person name="Sun H."/>
            <person name="Wang X."/>
            <person name="Ge C."/>
            <person name="Zhang Z."/>
            <person name="Wang Q."/>
            <person name="Fei Z."/>
            <person name="Jiao C."/>
            <person name="Wang Q."/>
        </authorList>
    </citation>
    <scope>NUCLEOTIDE SEQUENCE [LARGE SCALE GENOMIC DNA]</scope>
    <source>
        <strain evidence="6">cv. Varoflay</strain>
    </source>
</reference>
<evidence type="ECO:0000313" key="7">
    <source>
        <dbReference type="RefSeq" id="XP_056689199.1"/>
    </source>
</evidence>
<organism evidence="6 7">
    <name type="scientific">Spinacia oleracea</name>
    <name type="common">Spinach</name>
    <dbReference type="NCBI Taxonomy" id="3562"/>
    <lineage>
        <taxon>Eukaryota</taxon>
        <taxon>Viridiplantae</taxon>
        <taxon>Streptophyta</taxon>
        <taxon>Embryophyta</taxon>
        <taxon>Tracheophyta</taxon>
        <taxon>Spermatophyta</taxon>
        <taxon>Magnoliopsida</taxon>
        <taxon>eudicotyledons</taxon>
        <taxon>Gunneridae</taxon>
        <taxon>Pentapetalae</taxon>
        <taxon>Caryophyllales</taxon>
        <taxon>Chenopodiaceae</taxon>
        <taxon>Chenopodioideae</taxon>
        <taxon>Anserineae</taxon>
        <taxon>Spinacia</taxon>
    </lineage>
</organism>
<sequence length="1056" mass="120807">MAFPEIMMNLGLVMCIDLLREKKPVFMWMKRVSLGERQTRKPLWKCYYQNQTLQLVIIQKHVFFVTIVGMGGLGKTALAKLMYDNDRIRSEFELRLWVCVSEEFGLKEVLWKILGYNEPNIVLLEEKVKKIIEGKRYLLVLDDVWSEKREEWVELTKFLALGGKGSRVLVTSRSMGVADVIGDNHIHKLQGLSENASWDLFKSMAFEHGKEQDGDDLITIGKEITQKCANVPLTIKVVGSLLYGQDISQFLLFKRIDLLAKMSLGEDGIMPTLMFSYYHLTPNELKSCFSLCSLFPNDYFIKKETLISLWLAQGYLVPSVRGQSMEDVGEKYISVLLNRCFFQDITRDKSGKVHSFKMHDLIHDLARKVAGKESLMLATSLNPSQKKIRHLSSVDDECFNNWLDSSETLRTIVNLKEYDWVAPGKLAEIISKCKRLRVLDLQNISFRTLPNTLGKLLHLRYLSLSDNNELEMLPNSITQLHNLQILNLVGCTNLKELPEDTSKLVNLRMLDIDGCVSLTHMPTGMDKLTCLQKLTMFVVRGDDYLTQVKKGKLEDLEALINLRGDLRIIQYVSTKHMPNAIPEASILRTVDLKTLEIRCEFMGLFEGHETLLDKLFPDNHDFSKIVMTGHRGTELPSRMSSMATSFPGLVNIELSDFGSLKHLPSSLSQLRHLKYLKLHWMRNVEYIEIGAPSLLVTRVFFPSLEKLELLGMCGLKGWWSDLKWVKKEAGRDSTSIEIKEEEEEKRSLVDCNSHIEHILPSFPRLRELNIKNCARMTYFPPCPNVKQLSLIHISSQFTFYTGGSYSSSSPSNMSMLCNLKMLHMDDDILFTSLFRKFVQEVVEIQLSIFWRRETLNLVKEGFLRCASSLQSLLIENSSELKSLSGGGIEHLTNLQSLTIKKFANLDLENEEEEEEEGMPWKSLHFLSSLKLDSLPKLVRGLPKGFQYLTSLQSLFIYSCTKLEALGECVAFLKSLRIDWCINLKALPESIGSLTSLQLLQVDHCAKLKSLPEAMRSLTSLTSLEMRYSCKELKDRCRQPDGEDWPKICHIPILAIR</sequence>
<dbReference type="GeneID" id="110787506"/>
<evidence type="ECO:0000256" key="2">
    <source>
        <dbReference type="ARBA" id="ARBA00022821"/>
    </source>
</evidence>
<keyword evidence="1" id="KW-0677">Repeat</keyword>
<dbReference type="InterPro" id="IPR032675">
    <property type="entry name" value="LRR_dom_sf"/>
</dbReference>
<protein>
    <submittedName>
        <fullName evidence="7">Disease resistance protein RGA2</fullName>
    </submittedName>
</protein>
<dbReference type="Gene3D" id="1.10.8.430">
    <property type="entry name" value="Helical domain of apoptotic protease-activating factors"/>
    <property type="match status" value="1"/>
</dbReference>
<dbReference type="Pfam" id="PF23559">
    <property type="entry name" value="WHD_DRP"/>
    <property type="match status" value="1"/>
</dbReference>
<dbReference type="InterPro" id="IPR055414">
    <property type="entry name" value="LRR_R13L4/SHOC2-like"/>
</dbReference>
<evidence type="ECO:0000259" key="3">
    <source>
        <dbReference type="Pfam" id="PF00931"/>
    </source>
</evidence>
<accession>A0ABM3R0V9</accession>
<dbReference type="InterPro" id="IPR002182">
    <property type="entry name" value="NB-ARC"/>
</dbReference>
<dbReference type="Gene3D" id="3.40.50.300">
    <property type="entry name" value="P-loop containing nucleotide triphosphate hydrolases"/>
    <property type="match status" value="1"/>
</dbReference>
<dbReference type="SUPFAM" id="SSF52058">
    <property type="entry name" value="L domain-like"/>
    <property type="match status" value="1"/>
</dbReference>
<dbReference type="InterPro" id="IPR042197">
    <property type="entry name" value="Apaf_helical"/>
</dbReference>
<evidence type="ECO:0000259" key="5">
    <source>
        <dbReference type="Pfam" id="PF23598"/>
    </source>
</evidence>
<dbReference type="InterPro" id="IPR027417">
    <property type="entry name" value="P-loop_NTPase"/>
</dbReference>
<dbReference type="PRINTS" id="PR00364">
    <property type="entry name" value="DISEASERSIST"/>
</dbReference>
<feature type="domain" description="Disease resistance protein winged helix" evidence="4">
    <location>
        <begin position="294"/>
        <end position="366"/>
    </location>
</feature>
<evidence type="ECO:0000256" key="1">
    <source>
        <dbReference type="ARBA" id="ARBA00022737"/>
    </source>
</evidence>
<dbReference type="InterPro" id="IPR036388">
    <property type="entry name" value="WH-like_DNA-bd_sf"/>
</dbReference>
<dbReference type="Proteomes" id="UP000813463">
    <property type="component" value="Chromosome 6"/>
</dbReference>
<dbReference type="Gene3D" id="1.10.10.10">
    <property type="entry name" value="Winged helix-like DNA-binding domain superfamily/Winged helix DNA-binding domain"/>
    <property type="match status" value="1"/>
</dbReference>
<dbReference type="RefSeq" id="XP_056689199.1">
    <property type="nucleotide sequence ID" value="XM_056833221.1"/>
</dbReference>
<dbReference type="PANTHER" id="PTHR36766">
    <property type="entry name" value="PLANT BROAD-SPECTRUM MILDEW RESISTANCE PROTEIN RPW8"/>
    <property type="match status" value="1"/>
</dbReference>
<dbReference type="SUPFAM" id="SSF52047">
    <property type="entry name" value="RNI-like"/>
    <property type="match status" value="1"/>
</dbReference>
<gene>
    <name evidence="7" type="primary">LOC110787506</name>
</gene>
<evidence type="ECO:0000313" key="6">
    <source>
        <dbReference type="Proteomes" id="UP000813463"/>
    </source>
</evidence>
<feature type="domain" description="Disease resistance R13L4/SHOC-2-like LRR" evidence="5">
    <location>
        <begin position="430"/>
        <end position="710"/>
    </location>
</feature>
<name>A0ABM3R0V9_SPIOL</name>
<keyword evidence="6" id="KW-1185">Reference proteome</keyword>
<reference evidence="7" key="2">
    <citation type="submission" date="2025-08" db="UniProtKB">
        <authorList>
            <consortium name="RefSeq"/>
        </authorList>
    </citation>
    <scope>IDENTIFICATION</scope>
    <source>
        <tissue evidence="7">Leaf</tissue>
    </source>
</reference>
<dbReference type="Gene3D" id="3.80.10.10">
    <property type="entry name" value="Ribonuclease Inhibitor"/>
    <property type="match status" value="3"/>
</dbReference>
<keyword evidence="2" id="KW-0611">Plant defense</keyword>
<dbReference type="Pfam" id="PF23598">
    <property type="entry name" value="LRR_14"/>
    <property type="match status" value="1"/>
</dbReference>
<dbReference type="SUPFAM" id="SSF52540">
    <property type="entry name" value="P-loop containing nucleoside triphosphate hydrolases"/>
    <property type="match status" value="1"/>
</dbReference>